<dbReference type="GO" id="GO:0031514">
    <property type="term" value="C:motile cilium"/>
    <property type="evidence" value="ECO:0007669"/>
    <property type="project" value="TreeGrafter"/>
</dbReference>
<accession>A0A9P0C007</accession>
<organism evidence="17 18">
    <name type="scientific">Chrysodeixis includens</name>
    <name type="common">Soybean looper</name>
    <name type="synonym">Pseudoplusia includens</name>
    <dbReference type="NCBI Taxonomy" id="689277"/>
    <lineage>
        <taxon>Eukaryota</taxon>
        <taxon>Metazoa</taxon>
        <taxon>Ecdysozoa</taxon>
        <taxon>Arthropoda</taxon>
        <taxon>Hexapoda</taxon>
        <taxon>Insecta</taxon>
        <taxon>Pterygota</taxon>
        <taxon>Neoptera</taxon>
        <taxon>Endopterygota</taxon>
        <taxon>Lepidoptera</taxon>
        <taxon>Glossata</taxon>
        <taxon>Ditrysia</taxon>
        <taxon>Noctuoidea</taxon>
        <taxon>Noctuidae</taxon>
        <taxon>Plusiinae</taxon>
        <taxon>Chrysodeixis</taxon>
    </lineage>
</organism>
<dbReference type="GO" id="GO:0051321">
    <property type="term" value="P:meiotic cell cycle"/>
    <property type="evidence" value="ECO:0007669"/>
    <property type="project" value="UniProtKB-KW"/>
</dbReference>
<dbReference type="InterPro" id="IPR043597">
    <property type="entry name" value="TPH_dom"/>
</dbReference>
<evidence type="ECO:0000256" key="5">
    <source>
        <dbReference type="ARBA" id="ARBA00022490"/>
    </source>
</evidence>
<dbReference type="GO" id="GO:0044782">
    <property type="term" value="P:cilium organization"/>
    <property type="evidence" value="ECO:0007669"/>
    <property type="project" value="TreeGrafter"/>
</dbReference>
<dbReference type="GO" id="GO:0005634">
    <property type="term" value="C:nucleus"/>
    <property type="evidence" value="ECO:0007669"/>
    <property type="project" value="UniProtKB-SubCell"/>
</dbReference>
<keyword evidence="18" id="KW-1185">Reference proteome</keyword>
<dbReference type="AlphaFoldDB" id="A0A9P0C007"/>
<dbReference type="PANTHER" id="PTHR19265">
    <property type="entry name" value="MEIOSIS-SPECIFIC NUCLEAR STRUCTURAL PROTEIN 1"/>
    <property type="match status" value="1"/>
</dbReference>
<feature type="coiled-coil region" evidence="14">
    <location>
        <begin position="207"/>
        <end position="244"/>
    </location>
</feature>
<evidence type="ECO:0000256" key="10">
    <source>
        <dbReference type="ARBA" id="ARBA00023242"/>
    </source>
</evidence>
<dbReference type="EMBL" id="LR824009">
    <property type="protein sequence ID" value="CAH0605683.1"/>
    <property type="molecule type" value="Genomic_DNA"/>
</dbReference>
<keyword evidence="6" id="KW-0282">Flagellum</keyword>
<dbReference type="PANTHER" id="PTHR19265:SF0">
    <property type="entry name" value="MEIOSIS-SPECIFIC NUCLEAR STRUCTURAL PROTEIN 1"/>
    <property type="match status" value="1"/>
</dbReference>
<dbReference type="Proteomes" id="UP001154114">
    <property type="component" value="Chromosome 6"/>
</dbReference>
<evidence type="ECO:0000256" key="9">
    <source>
        <dbReference type="ARBA" id="ARBA00023212"/>
    </source>
</evidence>
<evidence type="ECO:0000256" key="3">
    <source>
        <dbReference type="ARBA" id="ARBA00009158"/>
    </source>
</evidence>
<protein>
    <recommendedName>
        <fullName evidence="4">Meiosis-specific nuclear structural protein 1</fullName>
    </recommendedName>
</protein>
<evidence type="ECO:0000256" key="11">
    <source>
        <dbReference type="ARBA" id="ARBA00023254"/>
    </source>
</evidence>
<evidence type="ECO:0000259" key="16">
    <source>
        <dbReference type="Pfam" id="PF13868"/>
    </source>
</evidence>
<dbReference type="Pfam" id="PF13868">
    <property type="entry name" value="TPH"/>
    <property type="match status" value="1"/>
</dbReference>
<evidence type="ECO:0000256" key="1">
    <source>
        <dbReference type="ARBA" id="ARBA00004123"/>
    </source>
</evidence>
<dbReference type="InterPro" id="IPR026504">
    <property type="entry name" value="MNS1"/>
</dbReference>
<dbReference type="OrthoDB" id="197839at2759"/>
<keyword evidence="9" id="KW-0206">Cytoskeleton</keyword>
<feature type="domain" description="Trichohyalin-plectin-homology" evidence="16">
    <location>
        <begin position="100"/>
        <end position="450"/>
    </location>
</feature>
<feature type="region of interest" description="Disordered" evidence="15">
    <location>
        <begin position="347"/>
        <end position="366"/>
    </location>
</feature>
<name>A0A9P0C007_CHRIL</name>
<sequence>MVEPKTELQKNALVADRRKELEVFQRALDVQWLNSRMEGGRMGRCLALIQREAEMEKDFQERTDHAAIVNARANRETALGIEIAKVRREEVCQLLRRHYLRERDPSLRELARKLQAGYVCRDLQQQILHNEYRRLQEKAQAKQSNDILVNALYGDKDAKLREDKMKMERNSQYCKELQQQLVNRQLQKQCEYEDTLIAKKMLEEIIKTMSDEDMKELQQKREQTEKMRNEMKTFQQARDSWRQKQKEMVIIEERKIEEQNKMVADRSSAIVAERARRIKMKEECNKKIADQILADEAARQERTNIIKLLQEQEYLEKNVQDDIAEKEKLERVRRDTKDALTAQIQERRAAERARREKEADFRKETEAKIADDEAKAREKLQKKREQGKLYSQELLRQIQDNVKRRAQEQEMEEQRAVYVWEYDRKWREEVSKEREKMVEEHVPPLLGYLQAGVIQRADLPALRAGAQARPELAALNVEALAQAPASTRRGKCNPKCRELREY</sequence>
<keyword evidence="11" id="KW-0469">Meiosis</keyword>
<keyword evidence="12" id="KW-0966">Cell projection</keyword>
<evidence type="ECO:0000256" key="2">
    <source>
        <dbReference type="ARBA" id="ARBA00004611"/>
    </source>
</evidence>
<keyword evidence="8" id="KW-0969">Cilium</keyword>
<evidence type="ECO:0000256" key="4">
    <source>
        <dbReference type="ARBA" id="ARBA00014813"/>
    </source>
</evidence>
<keyword evidence="7 14" id="KW-0175">Coiled coil</keyword>
<evidence type="ECO:0000313" key="18">
    <source>
        <dbReference type="Proteomes" id="UP001154114"/>
    </source>
</evidence>
<evidence type="ECO:0000256" key="8">
    <source>
        <dbReference type="ARBA" id="ARBA00023069"/>
    </source>
</evidence>
<evidence type="ECO:0000256" key="13">
    <source>
        <dbReference type="ARBA" id="ARBA00046114"/>
    </source>
</evidence>
<evidence type="ECO:0000313" key="17">
    <source>
        <dbReference type="EMBL" id="CAH0605683.1"/>
    </source>
</evidence>
<evidence type="ECO:0000256" key="14">
    <source>
        <dbReference type="SAM" id="Coils"/>
    </source>
</evidence>
<comment type="function">
    <text evidence="13">Microtubule inner protein (MIP) part of the dynein-decorated doublet microtubules (DMTs) in cilia axoneme, which is required for motile cilia beating. May play a role in the control of meiotic division and germ cell differentiation through regulation of pairing and recombination during meiosis. Required for sperm flagella assembly. May play a role in the assembly and function of the outer dynein arm-docking complex (ODA-DC). ODA-DC mediates outer dynein arms (ODA) binding onto the axonemal doublet microtubules.</text>
</comment>
<evidence type="ECO:0000256" key="12">
    <source>
        <dbReference type="ARBA" id="ARBA00023273"/>
    </source>
</evidence>
<evidence type="ECO:0000256" key="7">
    <source>
        <dbReference type="ARBA" id="ARBA00023054"/>
    </source>
</evidence>
<keyword evidence="5" id="KW-0963">Cytoplasm</keyword>
<keyword evidence="10" id="KW-0539">Nucleus</keyword>
<evidence type="ECO:0000256" key="15">
    <source>
        <dbReference type="SAM" id="MobiDB-lite"/>
    </source>
</evidence>
<comment type="similarity">
    <text evidence="3">Belongs to the MNS1 family.</text>
</comment>
<proteinExistence type="inferred from homology"/>
<gene>
    <name evidence="17" type="ORF">CINC_LOCUS11627</name>
</gene>
<evidence type="ECO:0000256" key="6">
    <source>
        <dbReference type="ARBA" id="ARBA00022846"/>
    </source>
</evidence>
<comment type="subcellular location">
    <subcellularLocation>
        <location evidence="2">Cytoplasm</location>
        <location evidence="2">Cytoskeleton</location>
        <location evidence="2">Flagellum axoneme</location>
    </subcellularLocation>
    <subcellularLocation>
        <location evidence="1">Nucleus</location>
    </subcellularLocation>
</comment>
<reference evidence="17" key="1">
    <citation type="submission" date="2021-12" db="EMBL/GenBank/DDBJ databases">
        <authorList>
            <person name="King R."/>
        </authorList>
    </citation>
    <scope>NUCLEOTIDE SEQUENCE</scope>
</reference>